<evidence type="ECO:0000313" key="5">
    <source>
        <dbReference type="Proteomes" id="UP001642464"/>
    </source>
</evidence>
<dbReference type="SUPFAM" id="SSF81872">
    <property type="entry name" value="BRCA2 helical domain"/>
    <property type="match status" value="1"/>
</dbReference>
<dbReference type="EMBL" id="CAXAMM010043647">
    <property type="protein sequence ID" value="CAK9111079.1"/>
    <property type="molecule type" value="Genomic_DNA"/>
</dbReference>
<feature type="compositionally biased region" description="Low complexity" evidence="1">
    <location>
        <begin position="1057"/>
        <end position="1072"/>
    </location>
</feature>
<protein>
    <submittedName>
        <fullName evidence="4">Breast cancer type 2 susceptibility protein homolog (Fanconi anemia group D1 protein homolog)</fullName>
    </submittedName>
</protein>
<feature type="compositionally biased region" description="Basic residues" evidence="1">
    <location>
        <begin position="350"/>
        <end position="359"/>
    </location>
</feature>
<accession>A0ABP0SFS4</accession>
<dbReference type="InterPro" id="IPR036315">
    <property type="entry name" value="BRCA2_hlx_sf"/>
</dbReference>
<evidence type="ECO:0000259" key="2">
    <source>
        <dbReference type="Pfam" id="PF09103"/>
    </source>
</evidence>
<feature type="compositionally biased region" description="Pro residues" evidence="1">
    <location>
        <begin position="1"/>
        <end position="10"/>
    </location>
</feature>
<comment type="caution">
    <text evidence="4">The sequence shown here is derived from an EMBL/GenBank/DDBJ whole genome shotgun (WGS) entry which is preliminary data.</text>
</comment>
<dbReference type="Proteomes" id="UP001642464">
    <property type="component" value="Unassembled WGS sequence"/>
</dbReference>
<feature type="compositionally biased region" description="Polar residues" evidence="1">
    <location>
        <begin position="97"/>
        <end position="110"/>
    </location>
</feature>
<feature type="non-terminal residue" evidence="4">
    <location>
        <position position="1"/>
    </location>
</feature>
<feature type="compositionally biased region" description="Low complexity" evidence="1">
    <location>
        <begin position="43"/>
        <end position="52"/>
    </location>
</feature>
<dbReference type="InterPro" id="IPR015252">
    <property type="entry name" value="BRCA2_hlx"/>
</dbReference>
<evidence type="ECO:0000256" key="1">
    <source>
        <dbReference type="SAM" id="MobiDB-lite"/>
    </source>
</evidence>
<dbReference type="InterPro" id="IPR012340">
    <property type="entry name" value="NA-bd_OB-fold"/>
</dbReference>
<organism evidence="4 5">
    <name type="scientific">Durusdinium trenchii</name>
    <dbReference type="NCBI Taxonomy" id="1381693"/>
    <lineage>
        <taxon>Eukaryota</taxon>
        <taxon>Sar</taxon>
        <taxon>Alveolata</taxon>
        <taxon>Dinophyceae</taxon>
        <taxon>Suessiales</taxon>
        <taxon>Symbiodiniaceae</taxon>
        <taxon>Durusdinium</taxon>
    </lineage>
</organism>
<sequence>RPVLPPPRLPQQPTHQQREQDEMEEECDNDDSRNVAQFQYDFELSQSQLSSESQEDQGDQATAPKSDANSGANENSFGSANVREQEARVSAKRQAHSEPTTRQSAASTTVTSLFQTGRGADMMIDSDAVQRAAQDLAQEQVAAPSKKVPLRSAKEQKPRRETKMVGMGSVLSQAGSAGGNLNSVAIDSNALERAASELASGAHQDTRAKPSLFQTGRGEKVAIDSKALERATRQLASGVKPQDAGAPSSLFQTGNGSAVAIDPQALNRAAAKLGGCGGAAEAGPHESASLFQTGRGVNVAISDAAMSKASELLEDGESTPSGKRLSAPATKEARLGAVKRRKPFVTPVQTRRHPHRPQHHQQVLSKQNTSLSVPSYKRTGRSGGGKSGFVTPFKQQGARNKQVDVLKSAPGRLVQASPRRSLGVVKRIAALDERLKLKQVKRYTVLTGREVLSAGVPRVLLNVTPDNAARLSFDVGQGDGRPRGFSAKQEDQGWKQAFGALSQEPGMADVREHWVFNHTRWVVWKLAAFERSFPELEVFSGCCSFENLMEELRYRFDREILGGQRPILRKVLEKDAPASAHMVLCLARLPRAGSKAQVTDGWYAVQADLDHGLEDLVRRGKLAVGDKFHVGGATLCGNEHGVDPLEIECNLNSGTGDGKAQQPWLCISRNGTRPAPWHAKLGLQRDPMVAKGLHQVADVVGTSVACLSGVMVCRVFPLRFCEKESNGTRWITRTLEEEQAEQKRFDEQLLRVREVVLAEIESGWDEICSQGSESASQLSERARRQTKVAEDRNREVAEALENDPRLPRPRQVKTKHTLLITARPDTGQAHFAELVIWNAPEEIVSLREGTHLDVISVTVHHKPHQSNIGTAILHHLGTGKQTRFVKRSAGQREGTKEHLQQTRRQAVPIEQITSAASPFVDTAGVVLFADERFAFLAGKKGVLALSSWKSYPGLAALGQPGAVVALRDILFTNVDSGSGFVGCTATPHSQASAQFNGSATSSTSRRQLWNHLATLHQSLVSGIATDAQTMDIRRRQVSGAMDPAIAAAAIASRPVVSRDPLPSPVSSSSSTPATTKEHRLKIQQAKQQEWRARHRGLLNGPPRRKEPLCLKVNNVKLTAIMLGNKKVDVRSAEPRIKTLRNGDVIMYTDTIHRQLVRVKAAIPYRNPAHAMQHENLRSVAGLSPASALPAQDDVLADLLRHLGADQPVYAVHFEAQDHVRTPS</sequence>
<feature type="region of interest" description="Disordered" evidence="1">
    <location>
        <begin position="1057"/>
        <end position="1081"/>
    </location>
</feature>
<feature type="compositionally biased region" description="Polar residues" evidence="1">
    <location>
        <begin position="364"/>
        <end position="373"/>
    </location>
</feature>
<keyword evidence="5" id="KW-1185">Reference proteome</keyword>
<reference evidence="4 5" key="1">
    <citation type="submission" date="2024-02" db="EMBL/GenBank/DDBJ databases">
        <authorList>
            <person name="Chen Y."/>
            <person name="Shah S."/>
            <person name="Dougan E. K."/>
            <person name="Thang M."/>
            <person name="Chan C."/>
        </authorList>
    </citation>
    <scope>NUCLEOTIDE SEQUENCE [LARGE SCALE GENOMIC DNA]</scope>
</reference>
<dbReference type="Pfam" id="PF09103">
    <property type="entry name" value="BRCA-2_OB1"/>
    <property type="match status" value="1"/>
</dbReference>
<feature type="domain" description="BRCA2 OB1" evidence="2">
    <location>
        <begin position="566"/>
        <end position="685"/>
    </location>
</feature>
<name>A0ABP0SFS4_9DINO</name>
<dbReference type="InterPro" id="IPR015187">
    <property type="entry name" value="BRCA2_OB_1"/>
</dbReference>
<feature type="region of interest" description="Disordered" evidence="1">
    <location>
        <begin position="140"/>
        <end position="164"/>
    </location>
</feature>
<dbReference type="Pfam" id="PF09169">
    <property type="entry name" value="BRCA-2_helical"/>
    <property type="match status" value="1"/>
</dbReference>
<proteinExistence type="predicted"/>
<feature type="domain" description="Breast cancer type 2 susceptibility protein helical" evidence="3">
    <location>
        <begin position="493"/>
        <end position="560"/>
    </location>
</feature>
<dbReference type="SUPFAM" id="SSF50249">
    <property type="entry name" value="Nucleic acid-binding proteins"/>
    <property type="match status" value="1"/>
</dbReference>
<evidence type="ECO:0000313" key="4">
    <source>
        <dbReference type="EMBL" id="CAK9111079.1"/>
    </source>
</evidence>
<dbReference type="InterPro" id="IPR015525">
    <property type="entry name" value="BRCA2"/>
</dbReference>
<feature type="compositionally biased region" description="Polar residues" evidence="1">
    <location>
        <begin position="67"/>
        <end position="79"/>
    </location>
</feature>
<feature type="region of interest" description="Disordered" evidence="1">
    <location>
        <begin position="347"/>
        <end position="400"/>
    </location>
</feature>
<feature type="region of interest" description="Disordered" evidence="1">
    <location>
        <begin position="1"/>
        <end position="110"/>
    </location>
</feature>
<evidence type="ECO:0000259" key="3">
    <source>
        <dbReference type="Pfam" id="PF09169"/>
    </source>
</evidence>
<dbReference type="Gene3D" id="2.40.50.140">
    <property type="entry name" value="Nucleic acid-binding proteins"/>
    <property type="match status" value="2"/>
</dbReference>
<dbReference type="PANTHER" id="PTHR11289:SF0">
    <property type="entry name" value="BREAST CANCER TYPE 2 SUSCEPTIBILITY PROTEIN"/>
    <property type="match status" value="1"/>
</dbReference>
<gene>
    <name evidence="4" type="ORF">SCF082_LOCUS51577</name>
</gene>
<feature type="compositionally biased region" description="Basic and acidic residues" evidence="1">
    <location>
        <begin position="152"/>
        <end position="163"/>
    </location>
</feature>
<feature type="region of interest" description="Disordered" evidence="1">
    <location>
        <begin position="312"/>
        <end position="332"/>
    </location>
</feature>
<dbReference type="PANTHER" id="PTHR11289">
    <property type="entry name" value="BREAST CANCER TYPE 2 SUSCEPTIBILITY PROTEIN BRCA2"/>
    <property type="match status" value="1"/>
</dbReference>